<dbReference type="GO" id="GO:0010494">
    <property type="term" value="C:cytoplasmic stress granule"/>
    <property type="evidence" value="ECO:0007669"/>
    <property type="project" value="TreeGrafter"/>
</dbReference>
<evidence type="ECO:0000313" key="5">
    <source>
        <dbReference type="EMBL" id="KAK3394562.1"/>
    </source>
</evidence>
<evidence type="ECO:0000259" key="4">
    <source>
        <dbReference type="PROSITE" id="PS50961"/>
    </source>
</evidence>
<feature type="domain" description="HTH La-type RNA-binding" evidence="4">
    <location>
        <begin position="617"/>
        <end position="714"/>
    </location>
</feature>
<reference evidence="5" key="1">
    <citation type="journal article" date="2023" name="Mol. Phylogenet. Evol.">
        <title>Genome-scale phylogeny and comparative genomics of the fungal order Sordariales.</title>
        <authorList>
            <person name="Hensen N."/>
            <person name="Bonometti L."/>
            <person name="Westerberg I."/>
            <person name="Brannstrom I.O."/>
            <person name="Guillou S."/>
            <person name="Cros-Aarteil S."/>
            <person name="Calhoun S."/>
            <person name="Haridas S."/>
            <person name="Kuo A."/>
            <person name="Mondo S."/>
            <person name="Pangilinan J."/>
            <person name="Riley R."/>
            <person name="LaButti K."/>
            <person name="Andreopoulos B."/>
            <person name="Lipzen A."/>
            <person name="Chen C."/>
            <person name="Yan M."/>
            <person name="Daum C."/>
            <person name="Ng V."/>
            <person name="Clum A."/>
            <person name="Steindorff A."/>
            <person name="Ohm R.A."/>
            <person name="Martin F."/>
            <person name="Silar P."/>
            <person name="Natvig D.O."/>
            <person name="Lalanne C."/>
            <person name="Gautier V."/>
            <person name="Ament-Velasquez S.L."/>
            <person name="Kruys A."/>
            <person name="Hutchinson M.I."/>
            <person name="Powell A.J."/>
            <person name="Barry K."/>
            <person name="Miller A.N."/>
            <person name="Grigoriev I.V."/>
            <person name="Debuchy R."/>
            <person name="Gladieux P."/>
            <person name="Hiltunen Thoren M."/>
            <person name="Johannesson H."/>
        </authorList>
    </citation>
    <scope>NUCLEOTIDE SEQUENCE</scope>
    <source>
        <strain evidence="5">CBS 232.78</strain>
    </source>
</reference>
<comment type="caution">
    <text evidence="5">The sequence shown here is derived from an EMBL/GenBank/DDBJ whole genome shotgun (WGS) entry which is preliminary data.</text>
</comment>
<dbReference type="GO" id="GO:0045727">
    <property type="term" value="P:positive regulation of translation"/>
    <property type="evidence" value="ECO:0007669"/>
    <property type="project" value="TreeGrafter"/>
</dbReference>
<dbReference type="PROSITE" id="PS50961">
    <property type="entry name" value="HTH_LA"/>
    <property type="match status" value="1"/>
</dbReference>
<dbReference type="GO" id="GO:0005829">
    <property type="term" value="C:cytosol"/>
    <property type="evidence" value="ECO:0007669"/>
    <property type="project" value="TreeGrafter"/>
</dbReference>
<feature type="compositionally biased region" description="Polar residues" evidence="3">
    <location>
        <begin position="43"/>
        <end position="56"/>
    </location>
</feature>
<dbReference type="Gene3D" id="1.10.10.10">
    <property type="entry name" value="Winged helix-like DNA-binding domain superfamily/Winged helix DNA-binding domain"/>
    <property type="match status" value="1"/>
</dbReference>
<evidence type="ECO:0000256" key="1">
    <source>
        <dbReference type="ARBA" id="ARBA00022884"/>
    </source>
</evidence>
<feature type="compositionally biased region" description="Basic and acidic residues" evidence="3">
    <location>
        <begin position="57"/>
        <end position="66"/>
    </location>
</feature>
<dbReference type="GO" id="GO:0000339">
    <property type="term" value="F:RNA cap binding"/>
    <property type="evidence" value="ECO:0007669"/>
    <property type="project" value="InterPro"/>
</dbReference>
<organism evidence="5 6">
    <name type="scientific">Podospora didyma</name>
    <dbReference type="NCBI Taxonomy" id="330526"/>
    <lineage>
        <taxon>Eukaryota</taxon>
        <taxon>Fungi</taxon>
        <taxon>Dikarya</taxon>
        <taxon>Ascomycota</taxon>
        <taxon>Pezizomycotina</taxon>
        <taxon>Sordariomycetes</taxon>
        <taxon>Sordariomycetidae</taxon>
        <taxon>Sordariales</taxon>
        <taxon>Podosporaceae</taxon>
        <taxon>Podospora</taxon>
    </lineage>
</organism>
<dbReference type="InterPro" id="IPR036388">
    <property type="entry name" value="WH-like_DNA-bd_sf"/>
</dbReference>
<dbReference type="InterPro" id="IPR006607">
    <property type="entry name" value="DM15"/>
</dbReference>
<feature type="compositionally biased region" description="Low complexity" evidence="3">
    <location>
        <begin position="22"/>
        <end position="35"/>
    </location>
</feature>
<dbReference type="SUPFAM" id="SSF46785">
    <property type="entry name" value="Winged helix' DNA-binding domain"/>
    <property type="match status" value="1"/>
</dbReference>
<dbReference type="CDD" id="cd07323">
    <property type="entry name" value="LAM"/>
    <property type="match status" value="1"/>
</dbReference>
<feature type="compositionally biased region" description="Polar residues" evidence="3">
    <location>
        <begin position="197"/>
        <end position="207"/>
    </location>
</feature>
<dbReference type="EMBL" id="JAULSW010000001">
    <property type="protein sequence ID" value="KAK3394562.1"/>
    <property type="molecule type" value="Genomic_DNA"/>
</dbReference>
<proteinExistence type="predicted"/>
<sequence length="1013" mass="108400">MSSTTFSYAQAAKGQTIPQPSPQLTMTSPPSTSSLAKDDMPSGDTSVSAPSVTSNESDIRDTEKSAQLDVEAALSRQDSEVASIEGSASSTTASAADQSVKTSRDSDTTSADSQHPAEDKSTSSSRNSRLNDNAGDKKARKGRKGRTNDKDVQGEQPQDEEKEAPKLVVLSEAPLPAINVWLRRAEAAKAKQAPVPASSSVGSQNPAVITDAKKRPSAEDGEGQSGLSNGVVNGDKLPRKAPEVSRSADQTQRRSAPRGSRVNEKDEKSSTALPPVADASSWPDPKSAAATEEQSRKPQEKADKPDAGEKESQDDAGPAKKKNWVKVDVVPTVVFATMPARGGPKSRGGARGGRESGSARGSHTNSTSPTSATAPGPVTERSISVGGSVSARSAVPRAGEGNTQARVTSQAPHPHAPKRASLDGASSRDQSKTPISATEHTRDSVLDQSAVPVKKGNAPREGRHEPGLVNTESGSSAPRVSLQERPSNFHAKGIDGAHPATNGQQQYTSRGGRSGGGFRSRAGPHGASIPHPQSPAYVPSGYPAFPTYQSRQHAPTHSPPAHSGQFPGTYGPPSRQGRGGKWASQNIRPNSIGGAFVPKPQPNEFPVQQYAAYPFYQPFEQSFVGLAKAQLEYYLSVENLCKDFYLRQRMDGQGFVALNIIAGFKRMRELAEKDNLSDPVDLLRLAASLSESLEFVTGDDGIERVRLRDKWAPFVLPIGERAEDARNGGPASWTPVARGGPQVPTHYPVPGVHNSYVASPAMAYTGYPEGQMYQPEFMTGNQFGPSTNGAEMNGHHFAPETPLSAIVPEYSPPAAAVTLESMTSFSNSQVENLIIVVDEEKESSSPESTGVAGFVSDDTHHHGLNGSRSSTDAPSVNGVEANEAVVWLGEQGSGKKVHRPYSEVRQEALDLRRNANPGETPQKMKSLYKFWADMLLRAFNDSVYREFMNLATEDASQQIPAKVGLKYLREFYEKLLFDNAAQKPWPEDRAVPNVLKLHYENVVNLDHKHNATN</sequence>
<dbReference type="AlphaFoldDB" id="A0AAE0P792"/>
<keyword evidence="6" id="KW-1185">Reference proteome</keyword>
<dbReference type="Proteomes" id="UP001285441">
    <property type="component" value="Unassembled WGS sequence"/>
</dbReference>
<protein>
    <recommendedName>
        <fullName evidence="4">HTH La-type RNA-binding domain-containing protein</fullName>
    </recommendedName>
</protein>
<feature type="compositionally biased region" description="Low complexity" evidence="3">
    <location>
        <begin position="356"/>
        <end position="394"/>
    </location>
</feature>
<evidence type="ECO:0000256" key="2">
    <source>
        <dbReference type="PROSITE-ProRule" id="PRU00332"/>
    </source>
</evidence>
<dbReference type="SMART" id="SM00715">
    <property type="entry name" value="LA"/>
    <property type="match status" value="1"/>
</dbReference>
<feature type="region of interest" description="Disordered" evidence="3">
    <location>
        <begin position="186"/>
        <end position="585"/>
    </location>
</feature>
<evidence type="ECO:0000256" key="3">
    <source>
        <dbReference type="SAM" id="MobiDB-lite"/>
    </source>
</evidence>
<dbReference type="InterPro" id="IPR045180">
    <property type="entry name" value="La_dom_prot"/>
</dbReference>
<evidence type="ECO:0000313" key="6">
    <source>
        <dbReference type="Proteomes" id="UP001285441"/>
    </source>
</evidence>
<dbReference type="Pfam" id="PF05383">
    <property type="entry name" value="La"/>
    <property type="match status" value="1"/>
</dbReference>
<feature type="region of interest" description="Disordered" evidence="3">
    <location>
        <begin position="840"/>
        <end position="876"/>
    </location>
</feature>
<reference evidence="5" key="2">
    <citation type="submission" date="2023-06" db="EMBL/GenBank/DDBJ databases">
        <authorList>
            <consortium name="Lawrence Berkeley National Laboratory"/>
            <person name="Haridas S."/>
            <person name="Hensen N."/>
            <person name="Bonometti L."/>
            <person name="Westerberg I."/>
            <person name="Brannstrom I.O."/>
            <person name="Guillou S."/>
            <person name="Cros-Aarteil S."/>
            <person name="Calhoun S."/>
            <person name="Kuo A."/>
            <person name="Mondo S."/>
            <person name="Pangilinan J."/>
            <person name="Riley R."/>
            <person name="LaButti K."/>
            <person name="Andreopoulos B."/>
            <person name="Lipzen A."/>
            <person name="Chen C."/>
            <person name="Yanf M."/>
            <person name="Daum C."/>
            <person name="Ng V."/>
            <person name="Clum A."/>
            <person name="Steindorff A."/>
            <person name="Ohm R."/>
            <person name="Martin F."/>
            <person name="Silar P."/>
            <person name="Natvig D."/>
            <person name="Lalanne C."/>
            <person name="Gautier V."/>
            <person name="Ament-velasquez S.L."/>
            <person name="Kruys A."/>
            <person name="Hutchinson M.I."/>
            <person name="Powell A.J."/>
            <person name="Barry K."/>
            <person name="Miller A.N."/>
            <person name="Grigoriev I.V."/>
            <person name="Debuchy R."/>
            <person name="Gladieux P."/>
            <person name="Thoren M.H."/>
            <person name="Johannesson H."/>
        </authorList>
    </citation>
    <scope>NUCLEOTIDE SEQUENCE</scope>
    <source>
        <strain evidence="5">CBS 232.78</strain>
    </source>
</reference>
<dbReference type="InterPro" id="IPR036390">
    <property type="entry name" value="WH_DNA-bd_sf"/>
</dbReference>
<feature type="compositionally biased region" description="Low complexity" evidence="3">
    <location>
        <begin position="87"/>
        <end position="96"/>
    </location>
</feature>
<dbReference type="PANTHER" id="PTHR22792:SF132">
    <property type="entry name" value="LA-RELATED PROTEIN 1"/>
    <property type="match status" value="1"/>
</dbReference>
<dbReference type="Pfam" id="PF21071">
    <property type="entry name" value="LARP1_HEAT"/>
    <property type="match status" value="1"/>
</dbReference>
<feature type="compositionally biased region" description="Polar residues" evidence="3">
    <location>
        <begin position="122"/>
        <end position="131"/>
    </location>
</feature>
<keyword evidence="1 2" id="KW-0694">RNA-binding</keyword>
<name>A0AAE0P792_9PEZI</name>
<dbReference type="PANTHER" id="PTHR22792">
    <property type="entry name" value="LUPUS LA PROTEIN-RELATED"/>
    <property type="match status" value="1"/>
</dbReference>
<feature type="region of interest" description="Disordered" evidence="3">
    <location>
        <begin position="1"/>
        <end position="173"/>
    </location>
</feature>
<gene>
    <name evidence="5" type="ORF">B0H63DRAFT_517679</name>
</gene>
<feature type="compositionally biased region" description="Basic and acidic residues" evidence="3">
    <location>
        <begin position="293"/>
        <end position="313"/>
    </location>
</feature>
<dbReference type="InterPro" id="IPR006630">
    <property type="entry name" value="La_HTH"/>
</dbReference>
<accession>A0AAE0P792</accession>
<dbReference type="GO" id="GO:0048255">
    <property type="term" value="P:mRNA stabilization"/>
    <property type="evidence" value="ECO:0007669"/>
    <property type="project" value="InterPro"/>
</dbReference>
<feature type="compositionally biased region" description="Polar residues" evidence="3">
    <location>
        <begin position="401"/>
        <end position="411"/>
    </location>
</feature>